<dbReference type="InterPro" id="IPR052341">
    <property type="entry name" value="LOG_family_nucleotidases"/>
</dbReference>
<comment type="catalytic activity">
    <reaction evidence="1">
        <text>9-ribosyl-trans-zeatin 5'-phosphate + H2O = trans-zeatin + D-ribose 5-phosphate</text>
        <dbReference type="Rhea" id="RHEA:48564"/>
        <dbReference type="ChEBI" id="CHEBI:15377"/>
        <dbReference type="ChEBI" id="CHEBI:16522"/>
        <dbReference type="ChEBI" id="CHEBI:78346"/>
        <dbReference type="ChEBI" id="CHEBI:87947"/>
        <dbReference type="EC" id="3.2.2.n1"/>
    </reaction>
</comment>
<dbReference type="FunFam" id="3.40.50.450:FF:000011">
    <property type="entry name" value="TIGR00730 family Rossman fold protein"/>
    <property type="match status" value="1"/>
</dbReference>
<dbReference type="STRING" id="1121357.SAMN05661109_00936"/>
<sequence>MAPEINPSPDKKRLLRGPLLMRHDDSEGSTFDQRLLELGSDHEWKHADPWRIMRIQSEFVAGFDALTDMPKAVTVFGSARLNEGTPEYEKSREVGKALVEAGYAVITGGGPGLMEGPNRGAHEAGGLSVGLGIELPHEQRLNDWVDVGLNFRYFFVRKTMFLKYSQAFITLPGGFGTMDELFEVLCMVQTGKVTNYPIVLMGTEFWSGLVAWMKDQLAARGLISEGDTDLFLVTDSIEEAVQYIVDKHKVMTDGRLTKNAEKRSNQRSE</sequence>
<protein>
    <recommendedName>
        <fullName evidence="1">Cytokinin riboside 5'-monophosphate phosphoribohydrolase</fullName>
        <ecNumber evidence="1">3.2.2.n1</ecNumber>
    </recommendedName>
</protein>
<comment type="similarity">
    <text evidence="1">Belongs to the LOG family.</text>
</comment>
<dbReference type="Proteomes" id="UP000198929">
    <property type="component" value="Unassembled WGS sequence"/>
</dbReference>
<organism evidence="2 3">
    <name type="scientific">Corynebacterium cystitidis DSM 20524</name>
    <dbReference type="NCBI Taxonomy" id="1121357"/>
    <lineage>
        <taxon>Bacteria</taxon>
        <taxon>Bacillati</taxon>
        <taxon>Actinomycetota</taxon>
        <taxon>Actinomycetes</taxon>
        <taxon>Mycobacteriales</taxon>
        <taxon>Corynebacteriaceae</taxon>
        <taxon>Corynebacterium</taxon>
    </lineage>
</organism>
<evidence type="ECO:0000256" key="1">
    <source>
        <dbReference type="RuleBase" id="RU363015"/>
    </source>
</evidence>
<dbReference type="AlphaFoldDB" id="A0A1H9RUZ4"/>
<dbReference type="GO" id="GO:0005829">
    <property type="term" value="C:cytosol"/>
    <property type="evidence" value="ECO:0007669"/>
    <property type="project" value="TreeGrafter"/>
</dbReference>
<evidence type="ECO:0000313" key="3">
    <source>
        <dbReference type="Proteomes" id="UP000198929"/>
    </source>
</evidence>
<dbReference type="Gene3D" id="3.40.50.450">
    <property type="match status" value="1"/>
</dbReference>
<comment type="catalytic activity">
    <reaction evidence="1">
        <text>N(6)-(dimethylallyl)adenosine 5'-phosphate + H2O = N(6)-dimethylallyladenine + D-ribose 5-phosphate</text>
        <dbReference type="Rhea" id="RHEA:48560"/>
        <dbReference type="ChEBI" id="CHEBI:15377"/>
        <dbReference type="ChEBI" id="CHEBI:17660"/>
        <dbReference type="ChEBI" id="CHEBI:57526"/>
        <dbReference type="ChEBI" id="CHEBI:78346"/>
        <dbReference type="EC" id="3.2.2.n1"/>
    </reaction>
</comment>
<keyword evidence="3" id="KW-1185">Reference proteome</keyword>
<accession>A0A1H9RUZ4</accession>
<gene>
    <name evidence="2" type="ORF">SAMN05661109_00936</name>
</gene>
<proteinExistence type="inferred from homology"/>
<dbReference type="EC" id="3.2.2.n1" evidence="1"/>
<dbReference type="SUPFAM" id="SSF102405">
    <property type="entry name" value="MCP/YpsA-like"/>
    <property type="match status" value="1"/>
</dbReference>
<dbReference type="NCBIfam" id="TIGR00730">
    <property type="entry name" value="Rossman fold protein, TIGR00730 family"/>
    <property type="match status" value="1"/>
</dbReference>
<dbReference type="GO" id="GO:0009691">
    <property type="term" value="P:cytokinin biosynthetic process"/>
    <property type="evidence" value="ECO:0007669"/>
    <property type="project" value="UniProtKB-UniRule"/>
</dbReference>
<dbReference type="Pfam" id="PF03641">
    <property type="entry name" value="Lysine_decarbox"/>
    <property type="match status" value="1"/>
</dbReference>
<dbReference type="EMBL" id="FOGQ01000003">
    <property type="protein sequence ID" value="SER76731.1"/>
    <property type="molecule type" value="Genomic_DNA"/>
</dbReference>
<dbReference type="InterPro" id="IPR005269">
    <property type="entry name" value="LOG"/>
</dbReference>
<keyword evidence="1" id="KW-0203">Cytokinin biosynthesis</keyword>
<dbReference type="GO" id="GO:0102682">
    <property type="term" value="F:cytokinin riboside 5'-monophosphate phosphoribohydrolase activity"/>
    <property type="evidence" value="ECO:0007669"/>
    <property type="project" value="RHEA"/>
</dbReference>
<evidence type="ECO:0000313" key="2">
    <source>
        <dbReference type="EMBL" id="SER76731.1"/>
    </source>
</evidence>
<dbReference type="PANTHER" id="PTHR43393">
    <property type="entry name" value="CYTOKININ RIBOSIDE 5'-MONOPHOSPHATE PHOSPHORIBOHYDROLASE"/>
    <property type="match status" value="1"/>
</dbReference>
<dbReference type="InterPro" id="IPR031100">
    <property type="entry name" value="LOG_fam"/>
</dbReference>
<reference evidence="3" key="1">
    <citation type="submission" date="2016-10" db="EMBL/GenBank/DDBJ databases">
        <authorList>
            <person name="Varghese N."/>
            <person name="Submissions S."/>
        </authorList>
    </citation>
    <scope>NUCLEOTIDE SEQUENCE [LARGE SCALE GENOMIC DNA]</scope>
    <source>
        <strain evidence="3">DSM 20524</strain>
    </source>
</reference>
<name>A0A1H9RUZ4_9CORY</name>
<dbReference type="PANTHER" id="PTHR43393:SF2">
    <property type="entry name" value="CYTOKININ RIBOSIDE 5'-MONOPHOSPHATE PHOSPHORIBOHYDROLASE"/>
    <property type="match status" value="1"/>
</dbReference>
<keyword evidence="1" id="KW-0378">Hydrolase</keyword>